<dbReference type="InterPro" id="IPR044876">
    <property type="entry name" value="HRDC_dom_sf"/>
</dbReference>
<evidence type="ECO:0000256" key="5">
    <source>
        <dbReference type="ARBA" id="ARBA00023242"/>
    </source>
</evidence>
<dbReference type="EMBL" id="BQNB010019106">
    <property type="protein sequence ID" value="GJT81725.1"/>
    <property type="molecule type" value="Genomic_DNA"/>
</dbReference>
<dbReference type="SMART" id="SM00474">
    <property type="entry name" value="35EXOc"/>
    <property type="match status" value="1"/>
</dbReference>
<protein>
    <submittedName>
        <fullName evidence="7">RRP6-like protein 2</fullName>
    </submittedName>
</protein>
<evidence type="ECO:0000313" key="7">
    <source>
        <dbReference type="EMBL" id="GJT81725.1"/>
    </source>
</evidence>
<dbReference type="SMART" id="SM00341">
    <property type="entry name" value="HRDC"/>
    <property type="match status" value="1"/>
</dbReference>
<dbReference type="Gene3D" id="1.10.150.80">
    <property type="entry name" value="HRDC domain"/>
    <property type="match status" value="1"/>
</dbReference>
<dbReference type="InterPro" id="IPR010997">
    <property type="entry name" value="HRDC-like_sf"/>
</dbReference>
<keyword evidence="8" id="KW-1185">Reference proteome</keyword>
<evidence type="ECO:0000259" key="6">
    <source>
        <dbReference type="PROSITE" id="PS50967"/>
    </source>
</evidence>
<evidence type="ECO:0000256" key="3">
    <source>
        <dbReference type="ARBA" id="ARBA00022801"/>
    </source>
</evidence>
<keyword evidence="3" id="KW-0378">Hydrolase</keyword>
<keyword evidence="5" id="KW-0539">Nucleus</keyword>
<evidence type="ECO:0000256" key="4">
    <source>
        <dbReference type="ARBA" id="ARBA00022839"/>
    </source>
</evidence>
<organism evidence="7 8">
    <name type="scientific">Tanacetum coccineum</name>
    <dbReference type="NCBI Taxonomy" id="301880"/>
    <lineage>
        <taxon>Eukaryota</taxon>
        <taxon>Viridiplantae</taxon>
        <taxon>Streptophyta</taxon>
        <taxon>Embryophyta</taxon>
        <taxon>Tracheophyta</taxon>
        <taxon>Spermatophyta</taxon>
        <taxon>Magnoliopsida</taxon>
        <taxon>eudicotyledons</taxon>
        <taxon>Gunneridae</taxon>
        <taxon>Pentapetalae</taxon>
        <taxon>asterids</taxon>
        <taxon>campanulids</taxon>
        <taxon>Asterales</taxon>
        <taxon>Asteraceae</taxon>
        <taxon>Asteroideae</taxon>
        <taxon>Anthemideae</taxon>
        <taxon>Anthemidinae</taxon>
        <taxon>Tanacetum</taxon>
    </lineage>
</organism>
<dbReference type="InterPro" id="IPR002121">
    <property type="entry name" value="HRDC_dom"/>
</dbReference>
<dbReference type="InterPro" id="IPR036397">
    <property type="entry name" value="RNaseH_sf"/>
</dbReference>
<dbReference type="InterPro" id="IPR045092">
    <property type="entry name" value="Rrp6-like"/>
</dbReference>
<dbReference type="Gene3D" id="3.30.420.10">
    <property type="entry name" value="Ribonuclease H-like superfamily/Ribonuclease H"/>
    <property type="match status" value="1"/>
</dbReference>
<dbReference type="CDD" id="cd06147">
    <property type="entry name" value="Rrp6p_like_exo"/>
    <property type="match status" value="1"/>
</dbReference>
<dbReference type="SUPFAM" id="SSF53098">
    <property type="entry name" value="Ribonuclease H-like"/>
    <property type="match status" value="1"/>
</dbReference>
<proteinExistence type="predicted"/>
<gene>
    <name evidence="7" type="ORF">Tco_1056067</name>
</gene>
<name>A0ABQ5H1F8_9ASTR</name>
<evidence type="ECO:0000313" key="8">
    <source>
        <dbReference type="Proteomes" id="UP001151760"/>
    </source>
</evidence>
<feature type="domain" description="HRDC" evidence="6">
    <location>
        <begin position="389"/>
        <end position="469"/>
    </location>
</feature>
<accession>A0ABQ5H1F8</accession>
<keyword evidence="4" id="KW-0269">Exonuclease</keyword>
<dbReference type="Pfam" id="PF00570">
    <property type="entry name" value="HRDC"/>
    <property type="match status" value="1"/>
</dbReference>
<evidence type="ECO:0000256" key="2">
    <source>
        <dbReference type="ARBA" id="ARBA00022722"/>
    </source>
</evidence>
<dbReference type="Pfam" id="PF01612">
    <property type="entry name" value="DNA_pol_A_exo1"/>
    <property type="match status" value="1"/>
</dbReference>
<dbReference type="SUPFAM" id="SSF47819">
    <property type="entry name" value="HRDC-like"/>
    <property type="match status" value="1"/>
</dbReference>
<evidence type="ECO:0000256" key="1">
    <source>
        <dbReference type="ARBA" id="ARBA00004123"/>
    </source>
</evidence>
<dbReference type="PROSITE" id="PS50967">
    <property type="entry name" value="HRDC"/>
    <property type="match status" value="1"/>
</dbReference>
<comment type="caution">
    <text evidence="7">The sequence shown here is derived from an EMBL/GenBank/DDBJ whole genome shotgun (WGS) entry which is preliminary data.</text>
</comment>
<dbReference type="PANTHER" id="PTHR12124">
    <property type="entry name" value="POLYMYOSITIS/SCLERODERMA AUTOANTIGEN-RELATED"/>
    <property type="match status" value="1"/>
</dbReference>
<sequence length="671" mass="75923">MFHNPLTAMDPYAVTQQFVPGSSFGFYFNKSPQYVMNANAAYNYNNWCFSNNYGYVDRSVDLRNKENMFQKNNVTEKGLVAGNSSMRNEHGFGAPKATIPFHIASIKKPQIEYEMVVNNLNQPFYHALEKSEDGSRFIHPLEKYPFYHFVDKRVSNFKPVRPSPVENTTFTLVQDKEGLEDLVAKLRVVNEFAVDLEHNAYRSYQGLTCLMQISTRTEDFIVDTLKLHAHIGPSLRGIFQDPTKRKVMHGANKDILWLQRDFRIYVCNMFDTGQASRVLKMERNSLEHLLLYFCGVIANKEYQTADWRLRPLTNEMLRYAREDTHYLLHIYDLMKKRLLSSSTDPNRPESLLVEVYKRSYDVCMQLYEKEIMDGNSYLNIYGLHAADLNGQQLAVVSGLCELRDIVARSTDESTGYLLPNKTLIEIAKTMPSTIGELFGVLKNRHPLIDHRLKSVINIIHEARANGNAFEEVAARLKRERLEMHQDAPKTFEETSSTSVGSSNVQQIKQPLNLIFGTFNQKSMAGLEKRNAADSGGAEDGSQERNKGVNVANVLSSFQNGLKISNEVNMEKQTGGGTIGYVRECKFGACARKGALQTGGWSQVLPNSASQMANRVMNQGIPCIIWVSAGREPIYRLKGRGFDAEMSAIVGAVFIAGCLSYLKDAESNRGWF</sequence>
<keyword evidence="2" id="KW-0540">Nuclease</keyword>
<comment type="subcellular location">
    <subcellularLocation>
        <location evidence="1">Nucleus</location>
    </subcellularLocation>
</comment>
<dbReference type="InterPro" id="IPR012337">
    <property type="entry name" value="RNaseH-like_sf"/>
</dbReference>
<reference evidence="7" key="2">
    <citation type="submission" date="2022-01" db="EMBL/GenBank/DDBJ databases">
        <authorList>
            <person name="Yamashiro T."/>
            <person name="Shiraishi A."/>
            <person name="Satake H."/>
            <person name="Nakayama K."/>
        </authorList>
    </citation>
    <scope>NUCLEOTIDE SEQUENCE</scope>
</reference>
<dbReference type="PANTHER" id="PTHR12124:SF47">
    <property type="entry name" value="EXOSOME COMPONENT 10"/>
    <property type="match status" value="1"/>
</dbReference>
<reference evidence="7" key="1">
    <citation type="journal article" date="2022" name="Int. J. Mol. Sci.">
        <title>Draft Genome of Tanacetum Coccineum: Genomic Comparison of Closely Related Tanacetum-Family Plants.</title>
        <authorList>
            <person name="Yamashiro T."/>
            <person name="Shiraishi A."/>
            <person name="Nakayama K."/>
            <person name="Satake H."/>
        </authorList>
    </citation>
    <scope>NUCLEOTIDE SEQUENCE</scope>
</reference>
<dbReference type="Proteomes" id="UP001151760">
    <property type="component" value="Unassembled WGS sequence"/>
</dbReference>
<dbReference type="InterPro" id="IPR002562">
    <property type="entry name" value="3'-5'_exonuclease_dom"/>
</dbReference>
<dbReference type="InterPro" id="IPR049559">
    <property type="entry name" value="Rrp6p-like_exo"/>
</dbReference>